<dbReference type="GO" id="GO:0009117">
    <property type="term" value="P:nucleotide metabolic process"/>
    <property type="evidence" value="ECO:0007669"/>
    <property type="project" value="InterPro"/>
</dbReference>
<dbReference type="PANTHER" id="PTHR31367">
    <property type="entry name" value="CYTOSOLIC 5'-NUCLEOTIDASE 1 FAMILY MEMBER"/>
    <property type="match status" value="1"/>
</dbReference>
<evidence type="ECO:0000313" key="1">
    <source>
        <dbReference type="EMBL" id="CAF1090431.1"/>
    </source>
</evidence>
<dbReference type="GO" id="GO:0008253">
    <property type="term" value="F:5'-nucleotidase activity"/>
    <property type="evidence" value="ECO:0007669"/>
    <property type="project" value="InterPro"/>
</dbReference>
<dbReference type="PANTHER" id="PTHR31367:SF5">
    <property type="entry name" value="CYTOSOLIC 5'-NUCLEOTIDASE 1A"/>
    <property type="match status" value="1"/>
</dbReference>
<dbReference type="OrthoDB" id="9994138at2759"/>
<comment type="caution">
    <text evidence="2">The sequence shown here is derived from an EMBL/GenBank/DDBJ whole genome shotgun (WGS) entry which is preliminary data.</text>
</comment>
<accession>A0A818U4T8</accession>
<name>A0A818U4T8_9BILA</name>
<dbReference type="Proteomes" id="UP000663881">
    <property type="component" value="Unassembled WGS sequence"/>
</dbReference>
<dbReference type="InterPro" id="IPR010394">
    <property type="entry name" value="5-nucleotidase"/>
</dbReference>
<organism evidence="2 3">
    <name type="scientific">Adineta steineri</name>
    <dbReference type="NCBI Taxonomy" id="433720"/>
    <lineage>
        <taxon>Eukaryota</taxon>
        <taxon>Metazoa</taxon>
        <taxon>Spiralia</taxon>
        <taxon>Gnathifera</taxon>
        <taxon>Rotifera</taxon>
        <taxon>Eurotatoria</taxon>
        <taxon>Bdelloidea</taxon>
        <taxon>Adinetida</taxon>
        <taxon>Adinetidae</taxon>
        <taxon>Adineta</taxon>
    </lineage>
</organism>
<dbReference type="Pfam" id="PF06189">
    <property type="entry name" value="5-nucleotidase"/>
    <property type="match status" value="2"/>
</dbReference>
<dbReference type="EMBL" id="CAJOAY010000576">
    <property type="protein sequence ID" value="CAF3695577.1"/>
    <property type="molecule type" value="Genomic_DNA"/>
</dbReference>
<proteinExistence type="predicted"/>
<dbReference type="GO" id="GO:0000287">
    <property type="term" value="F:magnesium ion binding"/>
    <property type="evidence" value="ECO:0007669"/>
    <property type="project" value="InterPro"/>
</dbReference>
<reference evidence="2" key="1">
    <citation type="submission" date="2021-02" db="EMBL/GenBank/DDBJ databases">
        <authorList>
            <person name="Nowell W R."/>
        </authorList>
    </citation>
    <scope>NUCLEOTIDE SEQUENCE</scope>
</reference>
<dbReference type="GO" id="GO:0005737">
    <property type="term" value="C:cytoplasm"/>
    <property type="evidence" value="ECO:0007669"/>
    <property type="project" value="InterPro"/>
</dbReference>
<dbReference type="EMBL" id="CAJNON010000195">
    <property type="protein sequence ID" value="CAF1090431.1"/>
    <property type="molecule type" value="Genomic_DNA"/>
</dbReference>
<dbReference type="AlphaFoldDB" id="A0A818U4T8"/>
<evidence type="ECO:0000313" key="2">
    <source>
        <dbReference type="EMBL" id="CAF3695577.1"/>
    </source>
</evidence>
<dbReference type="GO" id="GO:0000166">
    <property type="term" value="F:nucleotide binding"/>
    <property type="evidence" value="ECO:0007669"/>
    <property type="project" value="InterPro"/>
</dbReference>
<evidence type="ECO:0008006" key="4">
    <source>
        <dbReference type="Google" id="ProtNLM"/>
    </source>
</evidence>
<dbReference type="Proteomes" id="UP000663891">
    <property type="component" value="Unassembled WGS sequence"/>
</dbReference>
<gene>
    <name evidence="2" type="ORF">OKA104_LOCUS12124</name>
    <name evidence="1" type="ORF">VCS650_LOCUS19525</name>
</gene>
<evidence type="ECO:0000313" key="3">
    <source>
        <dbReference type="Proteomes" id="UP000663881"/>
    </source>
</evidence>
<sequence>MTPTFELVVCITSSALFDCSESREVWKQHGIEAYKEHQRTRVTIPLKPGVGFPLVRSLLALNEVAGKGLVEVVLVSRKDSESAERVRRSIKHYNLRITRMSFTDGTDVTRYLPAWGCDLFLSADEDQVSAVLSGTISEEFAGIAAGLVYNIAADATVVPLNSPSVLDHLINSNTSECSREATMTALSRVSASPVPSYWPEGQVRIVFDGDGVLFSDEAECVFKTKGLDAFYEFERENGQIALPKGPMQAFALKLMKVRTELGTDNRWRIRTFLVTARNDVGNVRVFNTLKEWGLDIDETHFLGGLDKTPFVRFINPAIYFDDSIEHIDRAKQVVPVAHVVYGINNITTPLQIVTTKSD</sequence>
<protein>
    <recommendedName>
        <fullName evidence="4">5'-nucleotidase</fullName>
    </recommendedName>
</protein>